<sequence length="429" mass="46316">MPNDKPTAITTSPQGEQCQVEFKTPKKYSTGSKSLPVFVSLTDINDDKRSDIIVANQLANNVGVLFNHDDKQCQVEFKTPKKYSTGSKSLPVFVSLTDINDDKRSDIIVANQLANNVGVLFNHDDSEFDYETLRPNEYLSGPAYISVVDVNNDAKLDIIVANTMRNNVGVLLNDGFDQFPSVKHYDTGKSTNLSGIAVVDINGDKKPDIIVTAQNTNSVSVFLNSGGGQFSNKKLYNIPSSVGVMCPQVVDVNGDTRPDIIVANSGDASIGISFNSGNGKFTKWTTFSTGKGSQPKSVSVVDVNGDNKPDLIVGNFKTNNVGVLLNAGNGKFLSQKIYSTGLNSQPLSVFVADMNCDNKPDIIIANSNKKNIGIFFNFGNGTFQRQTTYGTGGSTKPWSVAVGNVNDDNKPDIIFSDTAKHEIVILLRS</sequence>
<gene>
    <name evidence="2" type="ORF">JYZ213_LOCUS15869</name>
</gene>
<dbReference type="SUPFAM" id="SSF69318">
    <property type="entry name" value="Integrin alpha N-terminal domain"/>
    <property type="match status" value="2"/>
</dbReference>
<dbReference type="InterPro" id="IPR013517">
    <property type="entry name" value="FG-GAP"/>
</dbReference>
<protein>
    <recommendedName>
        <fullName evidence="4">VCBS repeat-containing protein</fullName>
    </recommendedName>
</protein>
<evidence type="ECO:0000313" key="3">
    <source>
        <dbReference type="Proteomes" id="UP000663845"/>
    </source>
</evidence>
<dbReference type="Gene3D" id="2.130.10.130">
    <property type="entry name" value="Integrin alpha, N-terminal"/>
    <property type="match status" value="1"/>
</dbReference>
<comment type="caution">
    <text evidence="2">The sequence shown here is derived from an EMBL/GenBank/DDBJ whole genome shotgun (WGS) entry which is preliminary data.</text>
</comment>
<dbReference type="AlphaFoldDB" id="A0A814GMW7"/>
<evidence type="ECO:0000256" key="1">
    <source>
        <dbReference type="ARBA" id="ARBA00022729"/>
    </source>
</evidence>
<reference evidence="2" key="1">
    <citation type="submission" date="2021-02" db="EMBL/GenBank/DDBJ databases">
        <authorList>
            <person name="Nowell W R."/>
        </authorList>
    </citation>
    <scope>NUCLEOTIDE SEQUENCE</scope>
</reference>
<name>A0A814GMW7_9BILA</name>
<dbReference type="Proteomes" id="UP000663845">
    <property type="component" value="Unassembled WGS sequence"/>
</dbReference>
<evidence type="ECO:0000313" key="2">
    <source>
        <dbReference type="EMBL" id="CAF0998659.1"/>
    </source>
</evidence>
<organism evidence="2 3">
    <name type="scientific">Adineta steineri</name>
    <dbReference type="NCBI Taxonomy" id="433720"/>
    <lineage>
        <taxon>Eukaryota</taxon>
        <taxon>Metazoa</taxon>
        <taxon>Spiralia</taxon>
        <taxon>Gnathifera</taxon>
        <taxon>Rotifera</taxon>
        <taxon>Eurotatoria</taxon>
        <taxon>Bdelloidea</taxon>
        <taxon>Adinetida</taxon>
        <taxon>Adinetidae</taxon>
        <taxon>Adineta</taxon>
    </lineage>
</organism>
<evidence type="ECO:0008006" key="4">
    <source>
        <dbReference type="Google" id="ProtNLM"/>
    </source>
</evidence>
<dbReference type="InterPro" id="IPR028994">
    <property type="entry name" value="Integrin_alpha_N"/>
</dbReference>
<dbReference type="Pfam" id="PF13517">
    <property type="entry name" value="FG-GAP_3"/>
    <property type="match status" value="3"/>
</dbReference>
<dbReference type="Gene3D" id="2.30.30.100">
    <property type="match status" value="2"/>
</dbReference>
<proteinExistence type="predicted"/>
<keyword evidence="1" id="KW-0732">Signal</keyword>
<dbReference type="PANTHER" id="PTHR44103">
    <property type="entry name" value="PROPROTEIN CONVERTASE P"/>
    <property type="match status" value="1"/>
</dbReference>
<dbReference type="EMBL" id="CAJNOG010000139">
    <property type="protein sequence ID" value="CAF0998659.1"/>
    <property type="molecule type" value="Genomic_DNA"/>
</dbReference>
<accession>A0A814GMW7</accession>
<dbReference type="PANTHER" id="PTHR44103:SF1">
    <property type="entry name" value="PROPROTEIN CONVERTASE P"/>
    <property type="match status" value="1"/>
</dbReference>